<evidence type="ECO:0000313" key="7">
    <source>
        <dbReference type="EMBL" id="ANZ42507.1"/>
    </source>
</evidence>
<dbReference type="InterPro" id="IPR014284">
    <property type="entry name" value="RNA_pol_sigma-70_dom"/>
</dbReference>
<protein>
    <recommendedName>
        <fullName evidence="9">RNA polymerase subunit sigma-70</fullName>
    </recommendedName>
</protein>
<keyword evidence="4" id="KW-0804">Transcription</keyword>
<dbReference type="InterPro" id="IPR013325">
    <property type="entry name" value="RNA_pol_sigma_r2"/>
</dbReference>
<dbReference type="Proteomes" id="UP000093053">
    <property type="component" value="Chromosome"/>
</dbReference>
<evidence type="ECO:0000259" key="5">
    <source>
        <dbReference type="Pfam" id="PF04542"/>
    </source>
</evidence>
<reference evidence="7 8" key="1">
    <citation type="submission" date="2016-07" db="EMBL/GenBank/DDBJ databases">
        <title>Complete genome sequence of the Lentzea guizhouensis DHS C013.</title>
        <authorList>
            <person name="Cao C."/>
        </authorList>
    </citation>
    <scope>NUCLEOTIDE SEQUENCE [LARGE SCALE GENOMIC DNA]</scope>
    <source>
        <strain evidence="7 8">DHS C013</strain>
    </source>
</reference>
<dbReference type="InterPro" id="IPR013324">
    <property type="entry name" value="RNA_pol_sigma_r3/r4-like"/>
</dbReference>
<dbReference type="CDD" id="cd06171">
    <property type="entry name" value="Sigma70_r4"/>
    <property type="match status" value="1"/>
</dbReference>
<evidence type="ECO:0000256" key="1">
    <source>
        <dbReference type="ARBA" id="ARBA00010641"/>
    </source>
</evidence>
<dbReference type="EMBL" id="CP016793">
    <property type="protein sequence ID" value="ANZ42507.1"/>
    <property type="molecule type" value="Genomic_DNA"/>
</dbReference>
<evidence type="ECO:0000256" key="4">
    <source>
        <dbReference type="ARBA" id="ARBA00023163"/>
    </source>
</evidence>
<keyword evidence="8" id="KW-1185">Reference proteome</keyword>
<evidence type="ECO:0000259" key="6">
    <source>
        <dbReference type="Pfam" id="PF08281"/>
    </source>
</evidence>
<dbReference type="SUPFAM" id="SSF88946">
    <property type="entry name" value="Sigma2 domain of RNA polymerase sigma factors"/>
    <property type="match status" value="1"/>
</dbReference>
<organism evidence="7 8">
    <name type="scientific">Lentzea guizhouensis</name>
    <dbReference type="NCBI Taxonomy" id="1586287"/>
    <lineage>
        <taxon>Bacteria</taxon>
        <taxon>Bacillati</taxon>
        <taxon>Actinomycetota</taxon>
        <taxon>Actinomycetes</taxon>
        <taxon>Pseudonocardiales</taxon>
        <taxon>Pseudonocardiaceae</taxon>
        <taxon>Lentzea</taxon>
    </lineage>
</organism>
<dbReference type="GO" id="GO:0006352">
    <property type="term" value="P:DNA-templated transcription initiation"/>
    <property type="evidence" value="ECO:0007669"/>
    <property type="project" value="InterPro"/>
</dbReference>
<dbReference type="GO" id="GO:0016987">
    <property type="term" value="F:sigma factor activity"/>
    <property type="evidence" value="ECO:0007669"/>
    <property type="project" value="UniProtKB-KW"/>
</dbReference>
<sequence>MRTWTEQRGGSVTDEELWGQVRAGDDEAFGLLFERHAQAVFAYCLRRTGGWAVAEDLMSVVFLETWRKRRSVTVDGSLLPWLYGVALGVTRNHHRSRTRYQAALGKVPRPDAQDDHADDVARRVDAETRTRAVIAELEKLPARDREVLEMAAWSDLTQAQIAQVLGIPVGTVKSRLSRAQRTVRGALVEEAL</sequence>
<accession>A0A1B2HXS9</accession>
<evidence type="ECO:0008006" key="9">
    <source>
        <dbReference type="Google" id="ProtNLM"/>
    </source>
</evidence>
<dbReference type="Gene3D" id="1.10.10.10">
    <property type="entry name" value="Winged helix-like DNA-binding domain superfamily/Winged helix DNA-binding domain"/>
    <property type="match status" value="1"/>
</dbReference>
<keyword evidence="2" id="KW-0805">Transcription regulation</keyword>
<dbReference type="PANTHER" id="PTHR43133:SF25">
    <property type="entry name" value="RNA POLYMERASE SIGMA FACTOR RFAY-RELATED"/>
    <property type="match status" value="1"/>
</dbReference>
<dbReference type="Pfam" id="PF04542">
    <property type="entry name" value="Sigma70_r2"/>
    <property type="match status" value="1"/>
</dbReference>
<dbReference type="KEGG" id="led:BBK82_05370"/>
<dbReference type="InterPro" id="IPR039425">
    <property type="entry name" value="RNA_pol_sigma-70-like"/>
</dbReference>
<dbReference type="InterPro" id="IPR007627">
    <property type="entry name" value="RNA_pol_sigma70_r2"/>
</dbReference>
<dbReference type="SUPFAM" id="SSF88659">
    <property type="entry name" value="Sigma3 and sigma4 domains of RNA polymerase sigma factors"/>
    <property type="match status" value="1"/>
</dbReference>
<dbReference type="InterPro" id="IPR036388">
    <property type="entry name" value="WH-like_DNA-bd_sf"/>
</dbReference>
<dbReference type="InterPro" id="IPR013249">
    <property type="entry name" value="RNA_pol_sigma70_r4_t2"/>
</dbReference>
<dbReference type="AlphaFoldDB" id="A0A1B2HXS9"/>
<dbReference type="Gene3D" id="1.10.1740.10">
    <property type="match status" value="1"/>
</dbReference>
<dbReference type="Pfam" id="PF08281">
    <property type="entry name" value="Sigma70_r4_2"/>
    <property type="match status" value="1"/>
</dbReference>
<evidence type="ECO:0000313" key="8">
    <source>
        <dbReference type="Proteomes" id="UP000093053"/>
    </source>
</evidence>
<name>A0A1B2HXS9_9PSEU</name>
<proteinExistence type="inferred from homology"/>
<dbReference type="NCBIfam" id="TIGR02937">
    <property type="entry name" value="sigma70-ECF"/>
    <property type="match status" value="1"/>
</dbReference>
<comment type="similarity">
    <text evidence="1">Belongs to the sigma-70 factor family. ECF subfamily.</text>
</comment>
<dbReference type="GO" id="GO:0003677">
    <property type="term" value="F:DNA binding"/>
    <property type="evidence" value="ECO:0007669"/>
    <property type="project" value="InterPro"/>
</dbReference>
<dbReference type="PANTHER" id="PTHR43133">
    <property type="entry name" value="RNA POLYMERASE ECF-TYPE SIGMA FACTO"/>
    <property type="match status" value="1"/>
</dbReference>
<evidence type="ECO:0000256" key="3">
    <source>
        <dbReference type="ARBA" id="ARBA00023082"/>
    </source>
</evidence>
<keyword evidence="3" id="KW-0731">Sigma factor</keyword>
<evidence type="ECO:0000256" key="2">
    <source>
        <dbReference type="ARBA" id="ARBA00023015"/>
    </source>
</evidence>
<feature type="domain" description="RNA polymerase sigma-70 region 2" evidence="5">
    <location>
        <begin position="32"/>
        <end position="99"/>
    </location>
</feature>
<gene>
    <name evidence="7" type="ORF">BBK82_05370</name>
</gene>
<feature type="domain" description="RNA polymerase sigma factor 70 region 4 type 2" evidence="6">
    <location>
        <begin position="132"/>
        <end position="179"/>
    </location>
</feature>
<dbReference type="STRING" id="1586287.BBK82_05370"/>